<comment type="caution">
    <text evidence="5">Lacks conserved residue(s) required for the propagation of feature annotation.</text>
</comment>
<dbReference type="GO" id="GO:0045547">
    <property type="term" value="F:ditrans,polycis-polyprenyl diphosphate synthase [(2E,6E)-farnesyl diphosphate specific] activity"/>
    <property type="evidence" value="ECO:0007669"/>
    <property type="project" value="TreeGrafter"/>
</dbReference>
<comment type="cofactor">
    <cofactor evidence="5">
        <name>Mg(2+)</name>
        <dbReference type="ChEBI" id="CHEBI:18420"/>
    </cofactor>
    <text evidence="5">Binds 2 magnesium ions per subunit.</text>
</comment>
<feature type="binding site" evidence="5">
    <location>
        <position position="33"/>
    </location>
    <ligand>
        <name>Mg(2+)</name>
        <dbReference type="ChEBI" id="CHEBI:18420"/>
    </ligand>
</feature>
<dbReference type="InterPro" id="IPR001441">
    <property type="entry name" value="UPP_synth-like"/>
</dbReference>
<evidence type="ECO:0000256" key="4">
    <source>
        <dbReference type="ARBA" id="ARBA00038453"/>
    </source>
</evidence>
<dbReference type="InterPro" id="IPR036424">
    <property type="entry name" value="UPP_synth-like_sf"/>
</dbReference>
<feature type="active site" evidence="5">
    <location>
        <position position="33"/>
    </location>
</feature>
<dbReference type="FunFam" id="3.40.1180.10:FF:000003">
    <property type="entry name" value="Isoprenyl transferase 2"/>
    <property type="match status" value="1"/>
</dbReference>
<evidence type="ECO:0000256" key="1">
    <source>
        <dbReference type="ARBA" id="ARBA00022679"/>
    </source>
</evidence>
<evidence type="ECO:0000313" key="7">
    <source>
        <dbReference type="Proteomes" id="UP000777265"/>
    </source>
</evidence>
<evidence type="ECO:0000256" key="2">
    <source>
        <dbReference type="ARBA" id="ARBA00022723"/>
    </source>
</evidence>
<feature type="binding site" evidence="5">
    <location>
        <begin position="212"/>
        <end position="214"/>
    </location>
    <ligand>
        <name>substrate</name>
    </ligand>
</feature>
<comment type="function">
    <text evidence="5">Catalyzes the condensation of isopentenyl diphosphate (IPP) with allylic pyrophosphates generating different type of terpenoids.</text>
</comment>
<reference evidence="6" key="2">
    <citation type="submission" date="2020-01" db="EMBL/GenBank/DDBJ databases">
        <authorList>
            <person name="Campanaro S."/>
        </authorList>
    </citation>
    <scope>NUCLEOTIDE SEQUENCE</scope>
    <source>
        <strain evidence="6">AS06rmzACSIP_7</strain>
    </source>
</reference>
<dbReference type="SUPFAM" id="SSF64005">
    <property type="entry name" value="Undecaprenyl diphosphate synthase"/>
    <property type="match status" value="1"/>
</dbReference>
<accession>A0A351U257</accession>
<dbReference type="PROSITE" id="PS01066">
    <property type="entry name" value="UPP_SYNTHASE"/>
    <property type="match status" value="1"/>
</dbReference>
<dbReference type="NCBIfam" id="TIGR00055">
    <property type="entry name" value="uppS"/>
    <property type="match status" value="1"/>
</dbReference>
<keyword evidence="1 5" id="KW-0808">Transferase</keyword>
<feature type="binding site" evidence="5">
    <location>
        <position position="225"/>
    </location>
    <ligand>
        <name>Mg(2+)</name>
        <dbReference type="ChEBI" id="CHEBI:18420"/>
    </ligand>
</feature>
<organism evidence="6 7">
    <name type="scientific">Syntrophorhabdus aromaticivorans</name>
    <dbReference type="NCBI Taxonomy" id="328301"/>
    <lineage>
        <taxon>Bacteria</taxon>
        <taxon>Pseudomonadati</taxon>
        <taxon>Thermodesulfobacteriota</taxon>
        <taxon>Syntrophorhabdia</taxon>
        <taxon>Syntrophorhabdales</taxon>
        <taxon>Syntrophorhabdaceae</taxon>
        <taxon>Syntrophorhabdus</taxon>
    </lineage>
</organism>
<dbReference type="HAMAP" id="MF_01139">
    <property type="entry name" value="ISPT"/>
    <property type="match status" value="1"/>
</dbReference>
<name>A0A351U257_9BACT</name>
<proteinExistence type="inferred from homology"/>
<comment type="caution">
    <text evidence="6">The sequence shown here is derived from an EMBL/GenBank/DDBJ whole genome shotgun (WGS) entry which is preliminary data.</text>
</comment>
<comment type="subunit">
    <text evidence="5">Homodimer.</text>
</comment>
<dbReference type="AlphaFoldDB" id="A0A351U257"/>
<feature type="binding site" evidence="5">
    <location>
        <begin position="79"/>
        <end position="81"/>
    </location>
    <ligand>
        <name>substrate</name>
    </ligand>
</feature>
<dbReference type="Pfam" id="PF01255">
    <property type="entry name" value="Prenyltransf"/>
    <property type="match status" value="1"/>
</dbReference>
<evidence type="ECO:0000256" key="3">
    <source>
        <dbReference type="ARBA" id="ARBA00022842"/>
    </source>
</evidence>
<keyword evidence="3 5" id="KW-0460">Magnesium</keyword>
<dbReference type="GO" id="GO:0033850">
    <property type="term" value="F:Z-farnesyl diphosphate synthase activity"/>
    <property type="evidence" value="ECO:0007669"/>
    <property type="project" value="UniProtKB-ARBA"/>
</dbReference>
<dbReference type="STRING" id="909663.GCA_000512235_01371"/>
<dbReference type="CDD" id="cd00475">
    <property type="entry name" value="Cis_IPPS"/>
    <property type="match status" value="1"/>
</dbReference>
<protein>
    <recommendedName>
        <fullName evidence="5">Isoprenyl transferase</fullName>
        <ecNumber evidence="5">2.5.1.-</ecNumber>
    </recommendedName>
</protein>
<dbReference type="InterPro" id="IPR018520">
    <property type="entry name" value="UPP_synth-like_CS"/>
</dbReference>
<gene>
    <name evidence="6" type="primary">uppS</name>
    <name evidence="6" type="ORF">GXY80_15830</name>
</gene>
<dbReference type="GO" id="GO:0000287">
    <property type="term" value="F:magnesium ion binding"/>
    <property type="evidence" value="ECO:0007669"/>
    <property type="project" value="UniProtKB-UniRule"/>
</dbReference>
<sequence>MLIKRFLYYSYAKLLCREVKRGILPVHIGLILDGNRRYAREMGYDDLALGHKEGARKLDDVLKWCVDLGIRIVTIWVLSTDNVQRDKEEVASLLKVIEEKIEDLSKNPVIRKYGFQIRALGNLEALPDELKEAIKESEISTKDYNNHILNIAIGYGGREEIVDAVKKAIKEKKAASMAELADSICTDDITSHLYTYGIPDPDLIIRTSGEIRLSGFLLWQSAYSEFYFCDALWPAFRKIDFLRAIRSYQHRNRRFGR</sequence>
<feature type="binding site" evidence="5">
    <location>
        <begin position="34"/>
        <end position="37"/>
    </location>
    <ligand>
        <name>substrate</name>
    </ligand>
</feature>
<dbReference type="EC" id="2.5.1.-" evidence="5"/>
<comment type="similarity">
    <text evidence="4">Belongs to the UPP synthase family. Z-FPP synthase subfamily.</text>
</comment>
<reference evidence="6" key="1">
    <citation type="journal article" date="2020" name="Biotechnol. Biofuels">
        <title>New insights from the biogas microbiome by comprehensive genome-resolved metagenomics of nearly 1600 species originating from multiple anaerobic digesters.</title>
        <authorList>
            <person name="Campanaro S."/>
            <person name="Treu L."/>
            <person name="Rodriguez-R L.M."/>
            <person name="Kovalovszki A."/>
            <person name="Ziels R.M."/>
            <person name="Maus I."/>
            <person name="Zhu X."/>
            <person name="Kougias P.G."/>
            <person name="Basile A."/>
            <person name="Luo G."/>
            <person name="Schluter A."/>
            <person name="Konstantinidis K.T."/>
            <person name="Angelidaki I."/>
        </authorList>
    </citation>
    <scope>NUCLEOTIDE SEQUENCE</scope>
    <source>
        <strain evidence="6">AS06rmzACSIP_7</strain>
    </source>
</reference>
<feature type="binding site" evidence="5">
    <location>
        <position position="85"/>
    </location>
    <ligand>
        <name>substrate</name>
    </ligand>
</feature>
<dbReference type="Gene3D" id="3.40.1180.10">
    <property type="entry name" value="Decaprenyl diphosphate synthase-like"/>
    <property type="match status" value="1"/>
</dbReference>
<feature type="active site" description="Proton acceptor" evidence="5">
    <location>
        <position position="82"/>
    </location>
</feature>
<dbReference type="Proteomes" id="UP000777265">
    <property type="component" value="Unassembled WGS sequence"/>
</dbReference>
<dbReference type="PANTHER" id="PTHR10291">
    <property type="entry name" value="DEHYDRODOLICHYL DIPHOSPHATE SYNTHASE FAMILY MEMBER"/>
    <property type="match status" value="1"/>
</dbReference>
<evidence type="ECO:0000313" key="6">
    <source>
        <dbReference type="EMBL" id="NLW36923.1"/>
    </source>
</evidence>
<dbReference type="GO" id="GO:0016094">
    <property type="term" value="P:polyprenol biosynthetic process"/>
    <property type="evidence" value="ECO:0007669"/>
    <property type="project" value="TreeGrafter"/>
</dbReference>
<dbReference type="PANTHER" id="PTHR10291:SF43">
    <property type="entry name" value="DEHYDRODOLICHYL DIPHOSPHATE SYNTHASE COMPLEX SUBUNIT DHDDS"/>
    <property type="match status" value="1"/>
</dbReference>
<evidence type="ECO:0000256" key="5">
    <source>
        <dbReference type="HAMAP-Rule" id="MF_01139"/>
    </source>
</evidence>
<dbReference type="EMBL" id="JAAYEE010000320">
    <property type="protein sequence ID" value="NLW36923.1"/>
    <property type="molecule type" value="Genomic_DNA"/>
</dbReference>
<keyword evidence="2 5" id="KW-0479">Metal-binding</keyword>
<feature type="binding site" evidence="5">
    <location>
        <position position="206"/>
    </location>
    <ligand>
        <name>substrate</name>
    </ligand>
</feature>
<feature type="binding site" evidence="5">
    <location>
        <position position="51"/>
    </location>
    <ligand>
        <name>substrate</name>
    </ligand>
</feature>